<feature type="domain" description="CCHC-type" evidence="9">
    <location>
        <begin position="296"/>
        <end position="312"/>
    </location>
</feature>
<proteinExistence type="inferred from homology"/>
<evidence type="ECO:0000256" key="4">
    <source>
        <dbReference type="ARBA" id="ARBA00022771"/>
    </source>
</evidence>
<sequence length="609" mass="67577">MEPGEISGSPDRSNLETTSQDNKPDLQPSSAGLQSHDFGGKEDKANSETLCIGGGQVGAEASTGHAAVGTSMGIEDGSGCEKLGDNVETHDGQVENKNGQVNVETEVDMDLVDSPMHVNIQVTEVISVEEKVVSMLNTENGSLDMPLENLKGDEGGLWYAGSRSGVKRARMTYEQQHPSVQVMYYSLTRASKRKLEELLQRWSEWHTTNTVYLDSDEALESGEETYFPAIRTGIEKSCTVSFCIDDRTRDEQTSGVMPLDSNSVPLYDRGFVLGLTSADGSNNAERGLEIFGDPARCFNCGSYNHAMRECTKPRDAAAVNSARKQHMAKRNQNSHSRSSIRYYQSSSGGKYDGLNPGALDAETRRLLGIGELDPPPWLNRMRELGYPPGYLDADDEEQPSGITIFGEEEAIVVGEEQEEGEITMENSIPKPPHEPPRKMNKTIEFPGINAPIPENADEKLWAAGGPSSSSFDTTSKNRLSERSSDHSGGRYYHSSEQRRPRRSFMDDDGPPGVDPVSSPSRSSYPPRYGSYHASQYSLDSPRDLMPSFARSHSDRERRSPPRYEDSFGSHSSFHHSYHSRREHEVDDRWDGRSRDRPSDYELDGHKSRR</sequence>
<comment type="similarity">
    <text evidence="2">Belongs to the ZCCHC8 family.</text>
</comment>
<comment type="subcellular location">
    <subcellularLocation>
        <location evidence="1">Nucleus</location>
        <location evidence="1">Nucleoplasm</location>
    </subcellularLocation>
</comment>
<evidence type="ECO:0000313" key="11">
    <source>
        <dbReference type="Proteomes" id="UP001154282"/>
    </source>
</evidence>
<feature type="compositionally biased region" description="Basic and acidic residues" evidence="8">
    <location>
        <begin position="551"/>
        <end position="567"/>
    </location>
</feature>
<dbReference type="PROSITE" id="PS50158">
    <property type="entry name" value="ZF_CCHC"/>
    <property type="match status" value="1"/>
</dbReference>
<keyword evidence="6" id="KW-0539">Nucleus</keyword>
<keyword evidence="11" id="KW-1185">Reference proteome</keyword>
<feature type="compositionally biased region" description="Polar residues" evidence="8">
    <location>
        <begin position="466"/>
        <end position="477"/>
    </location>
</feature>
<feature type="compositionally biased region" description="Basic and acidic residues" evidence="8">
    <location>
        <begin position="579"/>
        <end position="609"/>
    </location>
</feature>
<evidence type="ECO:0000259" key="9">
    <source>
        <dbReference type="PROSITE" id="PS50158"/>
    </source>
</evidence>
<evidence type="ECO:0000256" key="1">
    <source>
        <dbReference type="ARBA" id="ARBA00004642"/>
    </source>
</evidence>
<keyword evidence="4 7" id="KW-0863">Zinc-finger</keyword>
<evidence type="ECO:0000256" key="7">
    <source>
        <dbReference type="PROSITE-ProRule" id="PRU00047"/>
    </source>
</evidence>
<feature type="region of interest" description="Disordered" evidence="8">
    <location>
        <begin position="322"/>
        <end position="356"/>
    </location>
</feature>
<feature type="compositionally biased region" description="Basic and acidic residues" evidence="8">
    <location>
        <begin position="478"/>
        <end position="498"/>
    </location>
</feature>
<evidence type="ECO:0000256" key="3">
    <source>
        <dbReference type="ARBA" id="ARBA00022723"/>
    </source>
</evidence>
<feature type="compositionally biased region" description="Polar residues" evidence="8">
    <location>
        <begin position="10"/>
        <end position="33"/>
    </location>
</feature>
<organism evidence="10 11">
    <name type="scientific">Linum tenue</name>
    <dbReference type="NCBI Taxonomy" id="586396"/>
    <lineage>
        <taxon>Eukaryota</taxon>
        <taxon>Viridiplantae</taxon>
        <taxon>Streptophyta</taxon>
        <taxon>Embryophyta</taxon>
        <taxon>Tracheophyta</taxon>
        <taxon>Spermatophyta</taxon>
        <taxon>Magnoliopsida</taxon>
        <taxon>eudicotyledons</taxon>
        <taxon>Gunneridae</taxon>
        <taxon>Pentapetalae</taxon>
        <taxon>rosids</taxon>
        <taxon>fabids</taxon>
        <taxon>Malpighiales</taxon>
        <taxon>Linaceae</taxon>
        <taxon>Linum</taxon>
    </lineage>
</organism>
<dbReference type="AlphaFoldDB" id="A0AAV0MYC4"/>
<protein>
    <recommendedName>
        <fullName evidence="9">CCHC-type domain-containing protein</fullName>
    </recommendedName>
</protein>
<dbReference type="Pfam" id="PF04046">
    <property type="entry name" value="PSP"/>
    <property type="match status" value="1"/>
</dbReference>
<dbReference type="GO" id="GO:0005654">
    <property type="term" value="C:nucleoplasm"/>
    <property type="evidence" value="ECO:0007669"/>
    <property type="project" value="UniProtKB-SubCell"/>
</dbReference>
<comment type="caution">
    <text evidence="10">The sequence shown here is derived from an EMBL/GenBank/DDBJ whole genome shotgun (WGS) entry which is preliminary data.</text>
</comment>
<dbReference type="InterPro" id="IPR001878">
    <property type="entry name" value="Znf_CCHC"/>
</dbReference>
<dbReference type="PANTHER" id="PTHR13316">
    <property type="entry name" value="ZINC FINGER, CCHC DOMAIN CONTAINING 8"/>
    <property type="match status" value="1"/>
</dbReference>
<gene>
    <name evidence="10" type="ORF">LITE_LOCUS30774</name>
</gene>
<accession>A0AAV0MYC4</accession>
<feature type="compositionally biased region" description="Low complexity" evidence="8">
    <location>
        <begin position="510"/>
        <end position="531"/>
    </location>
</feature>
<keyword evidence="5" id="KW-0862">Zinc</keyword>
<dbReference type="GO" id="GO:0003723">
    <property type="term" value="F:RNA binding"/>
    <property type="evidence" value="ECO:0007669"/>
    <property type="project" value="TreeGrafter"/>
</dbReference>
<name>A0AAV0MYC4_9ROSI</name>
<dbReference type="InterPro" id="IPR036875">
    <property type="entry name" value="Znf_CCHC_sf"/>
</dbReference>
<dbReference type="SMART" id="SM00581">
    <property type="entry name" value="PSP"/>
    <property type="match status" value="1"/>
</dbReference>
<feature type="region of interest" description="Disordered" evidence="8">
    <location>
        <begin position="1"/>
        <end position="49"/>
    </location>
</feature>
<keyword evidence="3" id="KW-0479">Metal-binding</keyword>
<evidence type="ECO:0000256" key="8">
    <source>
        <dbReference type="SAM" id="MobiDB-lite"/>
    </source>
</evidence>
<feature type="compositionally biased region" description="Low complexity" evidence="8">
    <location>
        <begin position="334"/>
        <end position="347"/>
    </location>
</feature>
<dbReference type="SUPFAM" id="SSF57756">
    <property type="entry name" value="Retrovirus zinc finger-like domains"/>
    <property type="match status" value="1"/>
</dbReference>
<dbReference type="Proteomes" id="UP001154282">
    <property type="component" value="Unassembled WGS sequence"/>
</dbReference>
<dbReference type="InterPro" id="IPR052115">
    <property type="entry name" value="NEXT_complex_subunit_ZCCHC8"/>
</dbReference>
<evidence type="ECO:0000256" key="5">
    <source>
        <dbReference type="ARBA" id="ARBA00022833"/>
    </source>
</evidence>
<evidence type="ECO:0000313" key="10">
    <source>
        <dbReference type="EMBL" id="CAI0451161.1"/>
    </source>
</evidence>
<dbReference type="GO" id="GO:0008270">
    <property type="term" value="F:zinc ion binding"/>
    <property type="evidence" value="ECO:0007669"/>
    <property type="project" value="UniProtKB-KW"/>
</dbReference>
<evidence type="ECO:0000256" key="6">
    <source>
        <dbReference type="ARBA" id="ARBA00023242"/>
    </source>
</evidence>
<dbReference type="InterPro" id="IPR006568">
    <property type="entry name" value="PSP_pro-rich"/>
</dbReference>
<dbReference type="EMBL" id="CAMGYJ010000007">
    <property type="protein sequence ID" value="CAI0451161.1"/>
    <property type="molecule type" value="Genomic_DNA"/>
</dbReference>
<dbReference type="GO" id="GO:0071013">
    <property type="term" value="C:catalytic step 2 spliceosome"/>
    <property type="evidence" value="ECO:0007669"/>
    <property type="project" value="TreeGrafter"/>
</dbReference>
<reference evidence="10" key="1">
    <citation type="submission" date="2022-08" db="EMBL/GenBank/DDBJ databases">
        <authorList>
            <person name="Gutierrez-Valencia J."/>
        </authorList>
    </citation>
    <scope>NUCLEOTIDE SEQUENCE</scope>
</reference>
<feature type="region of interest" description="Disordered" evidence="8">
    <location>
        <begin position="418"/>
        <end position="609"/>
    </location>
</feature>
<dbReference type="PANTHER" id="PTHR13316:SF0">
    <property type="entry name" value="ZINC FINGER CCHC DOMAIN-CONTAINING PROTEIN 8"/>
    <property type="match status" value="1"/>
</dbReference>
<evidence type="ECO:0000256" key="2">
    <source>
        <dbReference type="ARBA" id="ARBA00007497"/>
    </source>
</evidence>